<reference evidence="2 3" key="1">
    <citation type="journal article" date="2011" name="EMBO J.">
        <title>Structural diversity of bacterial flagellar motors.</title>
        <authorList>
            <person name="Chen S."/>
            <person name="Beeby M."/>
            <person name="Murphy G.E."/>
            <person name="Leadbetter J.R."/>
            <person name="Hendrixson D.R."/>
            <person name="Briegel A."/>
            <person name="Li Z."/>
            <person name="Shi J."/>
            <person name="Tocheva E.I."/>
            <person name="Muller A."/>
            <person name="Dobro M.J."/>
            <person name="Jensen G.J."/>
        </authorList>
    </citation>
    <scope>NUCLEOTIDE SEQUENCE [LARGE SCALE GENOMIC DNA]</scope>
    <source>
        <strain evidence="2 3">DSM 6540</strain>
    </source>
</reference>
<feature type="transmembrane region" description="Helical" evidence="1">
    <location>
        <begin position="56"/>
        <end position="75"/>
    </location>
</feature>
<evidence type="ECO:0000256" key="1">
    <source>
        <dbReference type="SAM" id="Phobius"/>
    </source>
</evidence>
<dbReference type="EMBL" id="AFGF01000006">
    <property type="protein sequence ID" value="EGO65926.1"/>
    <property type="molecule type" value="Genomic_DNA"/>
</dbReference>
<sequence length="89" mass="10302">MPVAVNASFVVWGLLFGWMLMPRIGKPYAENNISAISYVVALSLGLGFIYRLNYHLQVKFFLMGMIFQYVLYLIYKLIRFVFGKVSHSE</sequence>
<keyword evidence="1" id="KW-0472">Membrane</keyword>
<dbReference type="Proteomes" id="UP000003240">
    <property type="component" value="Unassembled WGS sequence"/>
</dbReference>
<keyword evidence="1" id="KW-1133">Transmembrane helix</keyword>
<gene>
    <name evidence="2" type="ORF">ALO_00400</name>
</gene>
<feature type="transmembrane region" description="Helical" evidence="1">
    <location>
        <begin position="33"/>
        <end position="50"/>
    </location>
</feature>
<proteinExistence type="predicted"/>
<evidence type="ECO:0000313" key="2">
    <source>
        <dbReference type="EMBL" id="EGO65926.1"/>
    </source>
</evidence>
<accession>F7NDH3</accession>
<name>F7NDH3_9FIRM</name>
<organism evidence="2 3">
    <name type="scientific">Acetonema longum DSM 6540</name>
    <dbReference type="NCBI Taxonomy" id="1009370"/>
    <lineage>
        <taxon>Bacteria</taxon>
        <taxon>Bacillati</taxon>
        <taxon>Bacillota</taxon>
        <taxon>Negativicutes</taxon>
        <taxon>Acetonemataceae</taxon>
        <taxon>Acetonema</taxon>
    </lineage>
</organism>
<evidence type="ECO:0000313" key="3">
    <source>
        <dbReference type="Proteomes" id="UP000003240"/>
    </source>
</evidence>
<keyword evidence="3" id="KW-1185">Reference proteome</keyword>
<feature type="transmembrane region" description="Helical" evidence="1">
    <location>
        <begin position="6"/>
        <end position="21"/>
    </location>
</feature>
<comment type="caution">
    <text evidence="2">The sequence shown here is derived from an EMBL/GenBank/DDBJ whole genome shotgun (WGS) entry which is preliminary data.</text>
</comment>
<keyword evidence="1" id="KW-0812">Transmembrane</keyword>
<protein>
    <submittedName>
        <fullName evidence="2">Uncharacterized protein</fullName>
    </submittedName>
</protein>
<dbReference type="AlphaFoldDB" id="F7NDH3"/>